<gene>
    <name evidence="2" type="ORF">LCGC14_1578070</name>
</gene>
<proteinExistence type="predicted"/>
<feature type="domain" description="YopX protein" evidence="1">
    <location>
        <begin position="33"/>
        <end position="115"/>
    </location>
</feature>
<feature type="non-terminal residue" evidence="2">
    <location>
        <position position="1"/>
    </location>
</feature>
<protein>
    <recommendedName>
        <fullName evidence="1">YopX protein domain-containing protein</fullName>
    </recommendedName>
</protein>
<dbReference type="InterPro" id="IPR023385">
    <property type="entry name" value="YopX-like_C"/>
</dbReference>
<reference evidence="2" key="1">
    <citation type="journal article" date="2015" name="Nature">
        <title>Complex archaea that bridge the gap between prokaryotes and eukaryotes.</title>
        <authorList>
            <person name="Spang A."/>
            <person name="Saw J.H."/>
            <person name="Jorgensen S.L."/>
            <person name="Zaremba-Niedzwiedzka K."/>
            <person name="Martijn J."/>
            <person name="Lind A.E."/>
            <person name="van Eijk R."/>
            <person name="Schleper C."/>
            <person name="Guy L."/>
            <person name="Ettema T.J."/>
        </authorList>
    </citation>
    <scope>NUCLEOTIDE SEQUENCE</scope>
</reference>
<dbReference type="NCBIfam" id="TIGR01671">
    <property type="entry name" value="phage_TIGR01671"/>
    <property type="match status" value="1"/>
</dbReference>
<organism evidence="2">
    <name type="scientific">marine sediment metagenome</name>
    <dbReference type="NCBI Taxonomy" id="412755"/>
    <lineage>
        <taxon>unclassified sequences</taxon>
        <taxon>metagenomes</taxon>
        <taxon>ecological metagenomes</taxon>
    </lineage>
</organism>
<name>A0A0F9IHV3_9ZZZZ</name>
<evidence type="ECO:0000259" key="1">
    <source>
        <dbReference type="Pfam" id="PF09643"/>
    </source>
</evidence>
<dbReference type="InterPro" id="IPR019096">
    <property type="entry name" value="YopX_protein"/>
</dbReference>
<sequence>ADELAVSLCGDWYAEADDWWAAFYAPNYNFMANYEVMQFTGLKDKNGVEIYEGDRITGGVWGGAGYYYTDKFTVDFIDGCFCAVQKRKPLNATCLDKIDHRKVIGNIYKNPKLLEVKK</sequence>
<dbReference type="Gene3D" id="2.30.30.290">
    <property type="entry name" value="YopX-like domains"/>
    <property type="match status" value="1"/>
</dbReference>
<dbReference type="EMBL" id="LAZR01012386">
    <property type="protein sequence ID" value="KKM27112.1"/>
    <property type="molecule type" value="Genomic_DNA"/>
</dbReference>
<dbReference type="AlphaFoldDB" id="A0A0F9IHV3"/>
<dbReference type="SUPFAM" id="SSF159006">
    <property type="entry name" value="YopX-like"/>
    <property type="match status" value="1"/>
</dbReference>
<comment type="caution">
    <text evidence="2">The sequence shown here is derived from an EMBL/GenBank/DDBJ whole genome shotgun (WGS) entry which is preliminary data.</text>
</comment>
<dbReference type="Pfam" id="PF09643">
    <property type="entry name" value="YopX"/>
    <property type="match status" value="1"/>
</dbReference>
<evidence type="ECO:0000313" key="2">
    <source>
        <dbReference type="EMBL" id="KKM27112.1"/>
    </source>
</evidence>
<dbReference type="InterPro" id="IPR010024">
    <property type="entry name" value="CHP16711"/>
</dbReference>
<accession>A0A0F9IHV3</accession>